<name>A0ABT8J4P3_9BACL</name>
<evidence type="ECO:0000313" key="2">
    <source>
        <dbReference type="Proteomes" id="UP001174205"/>
    </source>
</evidence>
<dbReference type="Proteomes" id="UP001174205">
    <property type="component" value="Unassembled WGS sequence"/>
</dbReference>
<keyword evidence="2" id="KW-1185">Reference proteome</keyword>
<comment type="caution">
    <text evidence="1">The sequence shown here is derived from an EMBL/GenBank/DDBJ whole genome shotgun (WGS) entry which is preliminary data.</text>
</comment>
<organism evidence="1 2">
    <name type="scientific">Paenibacillus vandeheii</name>
    <dbReference type="NCBI Taxonomy" id="3035917"/>
    <lineage>
        <taxon>Bacteria</taxon>
        <taxon>Bacillati</taxon>
        <taxon>Bacillota</taxon>
        <taxon>Bacilli</taxon>
        <taxon>Bacillales</taxon>
        <taxon>Paenibacillaceae</taxon>
        <taxon>Paenibacillus</taxon>
    </lineage>
</organism>
<reference evidence="1" key="1">
    <citation type="submission" date="2023-03" db="EMBL/GenBank/DDBJ databases">
        <title>MT1 and MT2 Draft Genomes of Novel Species.</title>
        <authorList>
            <person name="Venkateswaran K."/>
        </authorList>
    </citation>
    <scope>NUCLEOTIDE SEQUENCE</scope>
    <source>
        <strain evidence="1">F6_3S_P_1C</strain>
    </source>
</reference>
<evidence type="ECO:0000313" key="1">
    <source>
        <dbReference type="EMBL" id="MDN4600050.1"/>
    </source>
</evidence>
<accession>A0ABT8J4P3</accession>
<protein>
    <submittedName>
        <fullName evidence="1">Uncharacterized protein</fullName>
    </submittedName>
</protein>
<dbReference type="RefSeq" id="WP_301244043.1">
    <property type="nucleotide sequence ID" value="NZ_JAROCD010000001.1"/>
</dbReference>
<proteinExistence type="predicted"/>
<sequence length="72" mass="8004">MKIKKVLELSVDVTDIFRESPLVIRAMVDTLPTLDSQVAFLRAIHQDVETLLKGVVTNGEPVRESGGQQKDK</sequence>
<gene>
    <name evidence="1" type="ORF">P5G61_02330</name>
</gene>
<dbReference type="EMBL" id="JAROCD010000001">
    <property type="protein sequence ID" value="MDN4600050.1"/>
    <property type="molecule type" value="Genomic_DNA"/>
</dbReference>